<dbReference type="STRING" id="411684.HPDFL43_12056"/>
<name>A9DBJ1_HOEPD</name>
<dbReference type="AlphaFoldDB" id="A9DBJ1"/>
<dbReference type="Proteomes" id="UP000004291">
    <property type="component" value="Chromosome"/>
</dbReference>
<evidence type="ECO:0000313" key="3">
    <source>
        <dbReference type="Proteomes" id="UP000004291"/>
    </source>
</evidence>
<gene>
    <name evidence="2" type="ORF">HPDFL43_12056</name>
</gene>
<dbReference type="EMBL" id="ABIA03000004">
    <property type="protein sequence ID" value="EDQ32533.2"/>
    <property type="molecule type" value="Genomic_DNA"/>
</dbReference>
<evidence type="ECO:0008006" key="4">
    <source>
        <dbReference type="Google" id="ProtNLM"/>
    </source>
</evidence>
<comment type="caution">
    <text evidence="2">The sequence shown here is derived from an EMBL/GenBank/DDBJ whole genome shotgun (WGS) entry which is preliminary data.</text>
</comment>
<evidence type="ECO:0000313" key="2">
    <source>
        <dbReference type="EMBL" id="EDQ32533.2"/>
    </source>
</evidence>
<dbReference type="HOGENOM" id="CLU_1649808_0_0_5"/>
<keyword evidence="1" id="KW-0732">Signal</keyword>
<reference evidence="2 3" key="2">
    <citation type="submission" date="2012-06" db="EMBL/GenBank/DDBJ databases">
        <authorList>
            <person name="Fiebig A."/>
        </authorList>
    </citation>
    <scope>NUCLEOTIDE SEQUENCE [LARGE SCALE GENOMIC DNA]</scope>
    <source>
        <strain evidence="2 3">DFL-43</strain>
    </source>
</reference>
<protein>
    <recommendedName>
        <fullName evidence="4">Lysozyme inhibitor LprI N-terminal domain-containing protein</fullName>
    </recommendedName>
</protein>
<organism evidence="2 3">
    <name type="scientific">Hoeflea phototrophica (strain DSM 17068 / NCIMB 14078 / DFL-43)</name>
    <dbReference type="NCBI Taxonomy" id="411684"/>
    <lineage>
        <taxon>Bacteria</taxon>
        <taxon>Pseudomonadati</taxon>
        <taxon>Pseudomonadota</taxon>
        <taxon>Alphaproteobacteria</taxon>
        <taxon>Hyphomicrobiales</taxon>
        <taxon>Rhizobiaceae</taxon>
        <taxon>Hoeflea</taxon>
    </lineage>
</organism>
<sequence length="160" mass="17018">MLLRSLCLLAPLAVQLALPAPAMAEMDLNGINACLSDRLEAGQPAATCLDEAHSACMSINIDTPAVAALCFVELEKEWQAGIAALMTGIKQKASEEIAAVAGVEGKYDLLSALLQCSRMEELALIVGRESDDAIVRQNARCKANAAGLTYARLFLRSRDL</sequence>
<reference evidence="2 3" key="1">
    <citation type="submission" date="2007-10" db="EMBL/GenBank/DDBJ databases">
        <authorList>
            <person name="Wagner-Dobler I."/>
            <person name="Ferriera S."/>
            <person name="Johnson J."/>
            <person name="Kravitz S."/>
            <person name="Beeson K."/>
            <person name="Sutton G."/>
            <person name="Rogers Y.-H."/>
            <person name="Friedman R."/>
            <person name="Frazier M."/>
            <person name="Venter J.C."/>
        </authorList>
    </citation>
    <scope>NUCLEOTIDE SEQUENCE [LARGE SCALE GENOMIC DNA]</scope>
    <source>
        <strain evidence="2 3">DFL-43</strain>
    </source>
</reference>
<dbReference type="eggNOG" id="ENOG503302J">
    <property type="taxonomic scope" value="Bacteria"/>
</dbReference>
<feature type="signal peptide" evidence="1">
    <location>
        <begin position="1"/>
        <end position="24"/>
    </location>
</feature>
<evidence type="ECO:0000256" key="1">
    <source>
        <dbReference type="SAM" id="SignalP"/>
    </source>
</evidence>
<feature type="chain" id="PRO_5002736433" description="Lysozyme inhibitor LprI N-terminal domain-containing protein" evidence="1">
    <location>
        <begin position="25"/>
        <end position="160"/>
    </location>
</feature>
<accession>A9DBJ1</accession>
<keyword evidence="3" id="KW-1185">Reference proteome</keyword>
<dbReference type="OrthoDB" id="7866682at2"/>
<proteinExistence type="predicted"/>
<dbReference type="RefSeq" id="WP_156970287.1">
    <property type="nucleotide sequence ID" value="NZ_CM002917.1"/>
</dbReference>